<dbReference type="InterPro" id="IPR050834">
    <property type="entry name" value="Glycosyltransf_2"/>
</dbReference>
<evidence type="ECO:0000259" key="2">
    <source>
        <dbReference type="Pfam" id="PF00535"/>
    </source>
</evidence>
<proteinExistence type="predicted"/>
<feature type="domain" description="Glycosyltransferase 2-like" evidence="2">
    <location>
        <begin position="5"/>
        <end position="99"/>
    </location>
</feature>
<protein>
    <submittedName>
        <fullName evidence="3">Glycoprotein 3-alpha-L-fucosyltransferase</fullName>
        <ecNumber evidence="3">2.4.1.214</ecNumber>
    </submittedName>
</protein>
<accession>A0A921NR45</accession>
<sequence>MSRLSVIIPCRDGAAFLAQTLRSVLNQTRPPDEVIVVDDGSRDGSRDIAEGFAPQVRVLAGPASGAAAARGIGAAAAVGDRLMFLDADDLLTPPTLAALDGALDGALAGQTRAFALCPWDRYELRNGIWIAAPPSVPPARPGADLLAGWLTGRYWPPCAILWTRDGFTASGGWDTECGVDDDGDLMRRALARGFTGREITQGLSLYRRAPEGAVSLSGHRFSQSGLRSRLRALENTVTEIERAGRIAAYRAPLAEAIAALASDAQGTATADDCGALLRRIGGAPRGAGLRRGAGAFLARLAARRAEGRIPPPLPLAPAPSTPPAPPMRSGDLPVTGPLVSVIIPTFDRAHLAERAVASVLGQTWRALELLVVDDGSRDDTGARLARITDPRLRVIRQENGGVASARNRGIAQARGDWIAFLDSDDTWHPEKLSRQMAVMLPLPARVGFCHTGLEIAEPGGSVLRHAAAQGRIFEPALLDNPVRAPTSSGLVRREVLNVIGGFDPSLPAIEDWDWLQRAARLYDVAAIPEPLALYRDDGADQRSKAFRANMTARDMLWERNRHALRRSGQAHAYLMESARRELREPAGSAREGRKLVLSAVMEKPGAMSHLPWLLYMLAPSSMRYALRQTEAWYHARKSRLRS</sequence>
<feature type="region of interest" description="Disordered" evidence="1">
    <location>
        <begin position="308"/>
        <end position="329"/>
    </location>
</feature>
<evidence type="ECO:0000256" key="1">
    <source>
        <dbReference type="SAM" id="MobiDB-lite"/>
    </source>
</evidence>
<dbReference type="Gene3D" id="3.90.550.10">
    <property type="entry name" value="Spore Coat Polysaccharide Biosynthesis Protein SpsA, Chain A"/>
    <property type="match status" value="2"/>
</dbReference>
<organism evidence="3 4">
    <name type="scientific">Profundibacterium mesophilum KAUST100406-0324</name>
    <dbReference type="NCBI Taxonomy" id="1037889"/>
    <lineage>
        <taxon>Bacteria</taxon>
        <taxon>Pseudomonadati</taxon>
        <taxon>Pseudomonadota</taxon>
        <taxon>Alphaproteobacteria</taxon>
        <taxon>Rhodobacterales</taxon>
        <taxon>Roseobacteraceae</taxon>
        <taxon>Profundibacterium</taxon>
    </lineage>
</organism>
<comment type="caution">
    <text evidence="3">The sequence shown here is derived from an EMBL/GenBank/DDBJ whole genome shotgun (WGS) entry which is preliminary data.</text>
</comment>
<dbReference type="EC" id="2.4.1.214" evidence="3"/>
<dbReference type="OrthoDB" id="5291101at2"/>
<keyword evidence="3" id="KW-0328">Glycosyltransferase</keyword>
<feature type="domain" description="Glycosyltransferase 2-like" evidence="2">
    <location>
        <begin position="340"/>
        <end position="443"/>
    </location>
</feature>
<dbReference type="PANTHER" id="PTHR43685:SF11">
    <property type="entry name" value="GLYCOSYLTRANSFERASE TAGX-RELATED"/>
    <property type="match status" value="1"/>
</dbReference>
<dbReference type="Pfam" id="PF00535">
    <property type="entry name" value="Glycos_transf_2"/>
    <property type="match status" value="2"/>
</dbReference>
<reference evidence="3" key="1">
    <citation type="submission" date="2013-03" db="EMBL/GenBank/DDBJ databases">
        <title>Genome Sequence of the Profundibacterium mesophilum strain KAUST100406-0324T from Red Sea, a novel genus in the family Rhodobacteraceae.</title>
        <authorList>
            <person name="Essack M."/>
            <person name="Alam I."/>
            <person name="Lafi F."/>
            <person name="Alawi W."/>
            <person name="Kamanu F."/>
            <person name="Al-Suwailem A."/>
            <person name="Lee O.O."/>
            <person name="Xu Y."/>
            <person name="Bajic V."/>
            <person name="Qian P.-Y."/>
            <person name="Archer J."/>
        </authorList>
    </citation>
    <scope>NUCLEOTIDE SEQUENCE</scope>
    <source>
        <strain evidence="3">KAUST100406-0324</strain>
    </source>
</reference>
<name>A0A921NR45_9RHOB</name>
<dbReference type="InterPro" id="IPR029044">
    <property type="entry name" value="Nucleotide-diphossugar_trans"/>
</dbReference>
<feature type="compositionally biased region" description="Pro residues" evidence="1">
    <location>
        <begin position="309"/>
        <end position="326"/>
    </location>
</feature>
<keyword evidence="3" id="KW-0808">Transferase</keyword>
<dbReference type="PANTHER" id="PTHR43685">
    <property type="entry name" value="GLYCOSYLTRANSFERASE"/>
    <property type="match status" value="1"/>
</dbReference>
<dbReference type="AlphaFoldDB" id="A0A921NR45"/>
<dbReference type="InterPro" id="IPR001173">
    <property type="entry name" value="Glyco_trans_2-like"/>
</dbReference>
<dbReference type="SUPFAM" id="SSF53448">
    <property type="entry name" value="Nucleotide-diphospho-sugar transferases"/>
    <property type="match status" value="2"/>
</dbReference>
<dbReference type="RefSeq" id="WP_159965356.1">
    <property type="nucleotide sequence ID" value="NZ_APKE01000021.1"/>
</dbReference>
<keyword evidence="4" id="KW-1185">Reference proteome</keyword>
<dbReference type="EMBL" id="APKE01000021">
    <property type="protein sequence ID" value="KAF0675902.1"/>
    <property type="molecule type" value="Genomic_DNA"/>
</dbReference>
<dbReference type="Proteomes" id="UP000698242">
    <property type="component" value="Unassembled WGS sequence"/>
</dbReference>
<evidence type="ECO:0000313" key="4">
    <source>
        <dbReference type="Proteomes" id="UP000698242"/>
    </source>
</evidence>
<evidence type="ECO:0000313" key="3">
    <source>
        <dbReference type="EMBL" id="KAF0675902.1"/>
    </source>
</evidence>
<dbReference type="GO" id="GO:0018392">
    <property type="term" value="F:glycoprotein 3-alpha-L-fucosyltransferase activity"/>
    <property type="evidence" value="ECO:0007669"/>
    <property type="project" value="UniProtKB-EC"/>
</dbReference>
<gene>
    <name evidence="3" type="ORF">PMES_01792</name>
</gene>
<dbReference type="CDD" id="cd00761">
    <property type="entry name" value="Glyco_tranf_GTA_type"/>
    <property type="match status" value="1"/>
</dbReference>